<dbReference type="RefSeq" id="WP_105216835.1">
    <property type="nucleotide sequence ID" value="NZ_CP027062.1"/>
</dbReference>
<dbReference type="PANTHER" id="PTHR43976:SF16">
    <property type="entry name" value="SHORT-CHAIN DEHYDROGENASE_REDUCTASE FAMILY PROTEIN"/>
    <property type="match status" value="1"/>
</dbReference>
<dbReference type="OrthoDB" id="822355at2"/>
<protein>
    <submittedName>
        <fullName evidence="4">Short-chain dehydrogenase/reductase</fullName>
    </submittedName>
</protein>
<gene>
    <name evidence="4" type="ORF">C5O00_10655</name>
</gene>
<evidence type="ECO:0000256" key="3">
    <source>
        <dbReference type="RuleBase" id="RU000363"/>
    </source>
</evidence>
<comment type="similarity">
    <text evidence="1 3">Belongs to the short-chain dehydrogenases/reductases (SDR) family.</text>
</comment>
<dbReference type="Pfam" id="PF00106">
    <property type="entry name" value="adh_short"/>
    <property type="match status" value="1"/>
</dbReference>
<keyword evidence="5" id="KW-1185">Reference proteome</keyword>
<dbReference type="PRINTS" id="PR00080">
    <property type="entry name" value="SDRFAMILY"/>
</dbReference>
<evidence type="ECO:0000313" key="5">
    <source>
        <dbReference type="Proteomes" id="UP000238442"/>
    </source>
</evidence>
<dbReference type="PRINTS" id="PR00081">
    <property type="entry name" value="GDHRDH"/>
</dbReference>
<dbReference type="Gene3D" id="3.40.50.720">
    <property type="entry name" value="NAD(P)-binding Rossmann-like Domain"/>
    <property type="match status" value="1"/>
</dbReference>
<accession>A0A2S0HYA0</accession>
<evidence type="ECO:0000256" key="1">
    <source>
        <dbReference type="ARBA" id="ARBA00006484"/>
    </source>
</evidence>
<dbReference type="CDD" id="cd05374">
    <property type="entry name" value="17beta-HSD-like_SDR_c"/>
    <property type="match status" value="1"/>
</dbReference>
<organism evidence="4 5">
    <name type="scientific">Pukyongia salina</name>
    <dbReference type="NCBI Taxonomy" id="2094025"/>
    <lineage>
        <taxon>Bacteria</taxon>
        <taxon>Pseudomonadati</taxon>
        <taxon>Bacteroidota</taxon>
        <taxon>Flavobacteriia</taxon>
        <taxon>Flavobacteriales</taxon>
        <taxon>Flavobacteriaceae</taxon>
        <taxon>Pukyongia</taxon>
    </lineage>
</organism>
<name>A0A2S0HYA0_9FLAO</name>
<dbReference type="EMBL" id="CP027062">
    <property type="protein sequence ID" value="AVI51595.1"/>
    <property type="molecule type" value="Genomic_DNA"/>
</dbReference>
<evidence type="ECO:0000256" key="2">
    <source>
        <dbReference type="ARBA" id="ARBA00023002"/>
    </source>
</evidence>
<evidence type="ECO:0000313" key="4">
    <source>
        <dbReference type="EMBL" id="AVI51595.1"/>
    </source>
</evidence>
<dbReference type="SUPFAM" id="SSF51735">
    <property type="entry name" value="NAD(P)-binding Rossmann-fold domains"/>
    <property type="match status" value="1"/>
</dbReference>
<dbReference type="PANTHER" id="PTHR43976">
    <property type="entry name" value="SHORT CHAIN DEHYDROGENASE"/>
    <property type="match status" value="1"/>
</dbReference>
<dbReference type="AlphaFoldDB" id="A0A2S0HYA0"/>
<dbReference type="InterPro" id="IPR036291">
    <property type="entry name" value="NAD(P)-bd_dom_sf"/>
</dbReference>
<proteinExistence type="inferred from homology"/>
<reference evidence="4 5" key="1">
    <citation type="submission" date="2018-02" db="EMBL/GenBank/DDBJ databases">
        <title>Genomic analysis of the strain RR4-38 isolated from a seawater recirculating aquaculture system.</title>
        <authorList>
            <person name="Kim Y.-S."/>
            <person name="Jang Y.H."/>
            <person name="Kim K.-H."/>
        </authorList>
    </citation>
    <scope>NUCLEOTIDE SEQUENCE [LARGE SCALE GENOMIC DNA]</scope>
    <source>
        <strain evidence="4 5">RR4-38</strain>
    </source>
</reference>
<dbReference type="InterPro" id="IPR002347">
    <property type="entry name" value="SDR_fam"/>
</dbReference>
<keyword evidence="2" id="KW-0560">Oxidoreductase</keyword>
<dbReference type="KEGG" id="aue:C5O00_10655"/>
<dbReference type="InterPro" id="IPR051911">
    <property type="entry name" value="SDR_oxidoreductase"/>
</dbReference>
<dbReference type="GO" id="GO:0016491">
    <property type="term" value="F:oxidoreductase activity"/>
    <property type="evidence" value="ECO:0007669"/>
    <property type="project" value="UniProtKB-KW"/>
</dbReference>
<dbReference type="Proteomes" id="UP000238442">
    <property type="component" value="Chromosome"/>
</dbReference>
<sequence length="269" mass="29792">MSKVVFITGGSSGIGKAIGDFLTEKGYKVYGTSRNPDNYVSNSKFTLLKMDVGNSSSIEEAVSEVIKKEERLDILINNAGVGITGPVEETPDNEILKAFDTNVLGPIRVMKAVLPQMRAQKSGLVINITSIAGYMGLPYRGIYSATKSALEITTEAMRMEVLQFGIEMANVAPGDFATNIAAGRYHAPQLDSSPYKKAYGHTLNMMNEHVDQGEDPSQMARAIYKIIQTRKPKVRYRVGAFLQKFSVVLRRVLPGRVYERMLMNHYKLK</sequence>